<dbReference type="PROSITE" id="PS51379">
    <property type="entry name" value="4FE4S_FER_2"/>
    <property type="match status" value="2"/>
</dbReference>
<feature type="region of interest" description="Hydrophobic" evidence="12">
    <location>
        <begin position="1"/>
        <end position="25"/>
    </location>
</feature>
<evidence type="ECO:0000256" key="12">
    <source>
        <dbReference type="HAMAP-Rule" id="MF_00463"/>
    </source>
</evidence>
<comment type="subunit">
    <text evidence="12">The complex is composed of six subunits: RnfA, RnfB, RnfC, RnfD, RnfE and RnfG.</text>
</comment>
<comment type="subcellular location">
    <subcellularLocation>
        <location evidence="12">Cell inner membrane</location>
    </subcellularLocation>
</comment>
<comment type="caution">
    <text evidence="12">Lacks conserved residue(s) required for the propagation of feature annotation.</text>
</comment>
<feature type="binding site" evidence="12 13">
    <location>
        <position position="73"/>
    </location>
    <ligand>
        <name>[4Fe-4S] cluster</name>
        <dbReference type="ChEBI" id="CHEBI:49883"/>
        <label>1</label>
    </ligand>
</feature>
<organism evidence="16 17">
    <name type="scientific">Candidatus Methylumidiphilus alinenensis</name>
    <dbReference type="NCBI Taxonomy" id="2202197"/>
    <lineage>
        <taxon>Bacteria</taxon>
        <taxon>Pseudomonadati</taxon>
        <taxon>Pseudomonadota</taxon>
        <taxon>Gammaproteobacteria</taxon>
        <taxon>Methylococcales</taxon>
        <taxon>Candidatus Methylumidiphilus</taxon>
    </lineage>
</organism>
<evidence type="ECO:0000256" key="9">
    <source>
        <dbReference type="ARBA" id="ARBA00023004"/>
    </source>
</evidence>
<dbReference type="PANTHER" id="PTHR42859:SF3">
    <property type="entry name" value="ION-TRANSLOCATING OXIDOREDUCTASE COMPLEX SUBUNIT B"/>
    <property type="match status" value="1"/>
</dbReference>
<keyword evidence="4 12" id="KW-0997">Cell inner membrane</keyword>
<reference evidence="16 17" key="1">
    <citation type="journal article" date="2018" name="Aquat. Microb. Ecol.">
        <title>Gammaproteobacterial methanotrophs dominate.</title>
        <authorList>
            <person name="Rissanen A.J."/>
            <person name="Saarenheimo J."/>
            <person name="Tiirola M."/>
            <person name="Peura S."/>
            <person name="Aalto S.L."/>
            <person name="Karvinen A."/>
            <person name="Nykanen H."/>
        </authorList>
    </citation>
    <scope>NUCLEOTIDE SEQUENCE [LARGE SCALE GENOMIC DNA]</scope>
    <source>
        <strain evidence="16">AMbin10</strain>
    </source>
</reference>
<dbReference type="EMBL" id="QJPH01000564">
    <property type="protein sequence ID" value="PZN70105.1"/>
    <property type="molecule type" value="Genomic_DNA"/>
</dbReference>
<dbReference type="GO" id="GO:0051539">
    <property type="term" value="F:4 iron, 4 sulfur cluster binding"/>
    <property type="evidence" value="ECO:0007669"/>
    <property type="project" value="UniProtKB-UniRule"/>
</dbReference>
<feature type="binding site" evidence="12 13">
    <location>
        <position position="56"/>
    </location>
    <ligand>
        <name>[4Fe-4S] cluster</name>
        <dbReference type="ChEBI" id="CHEBI:49883"/>
        <label>1</label>
    </ligand>
</feature>
<dbReference type="InterPro" id="IPR016463">
    <property type="entry name" value="RnfB/RsxB_Proteobac"/>
</dbReference>
<comment type="cofactor">
    <cofactor evidence="12 13">
        <name>[4Fe-4S] cluster</name>
        <dbReference type="ChEBI" id="CHEBI:49883"/>
    </cofactor>
    <text evidence="12 13">Binds 3 [4Fe-4S] clusters.</text>
</comment>
<evidence type="ECO:0000256" key="2">
    <source>
        <dbReference type="ARBA" id="ARBA00022475"/>
    </source>
</evidence>
<proteinExistence type="inferred from homology"/>
<gene>
    <name evidence="12" type="primary">rnfB</name>
    <name evidence="16" type="ORF">DM484_28850</name>
</gene>
<sequence>MYIIFAAISLAVLGLALGFLLGAASRYFKVEENPLIDEIERMMPGSQCGQCAYPGCRPAAEALVAGEAPPTLCPPGGKALAERLANKLSIELDLSGMGDMVPLVARIDESLCIGCARCIKLCPTDALVGAPKMIHAVVADACIACAKCVEVCPTECLKMHPVKVNLRLWRWPKPETAMAGA</sequence>
<dbReference type="InterPro" id="IPR050294">
    <property type="entry name" value="RnfB_subfamily"/>
</dbReference>
<keyword evidence="9 12" id="KW-0408">Iron</keyword>
<dbReference type="GO" id="GO:0046872">
    <property type="term" value="F:metal ion binding"/>
    <property type="evidence" value="ECO:0007669"/>
    <property type="project" value="UniProtKB-KW"/>
</dbReference>
<keyword evidence="8 12" id="KW-0249">Electron transport</keyword>
<evidence type="ECO:0000259" key="15">
    <source>
        <dbReference type="PROSITE" id="PS51656"/>
    </source>
</evidence>
<dbReference type="PROSITE" id="PS51656">
    <property type="entry name" value="4FE4S"/>
    <property type="match status" value="1"/>
</dbReference>
<feature type="domain" description="4Fe-4S ferredoxin-type" evidence="14">
    <location>
        <begin position="133"/>
        <end position="162"/>
    </location>
</feature>
<dbReference type="SUPFAM" id="SSF54862">
    <property type="entry name" value="4Fe-4S ferredoxins"/>
    <property type="match status" value="1"/>
</dbReference>
<dbReference type="Gene3D" id="1.10.15.40">
    <property type="entry name" value="Electron transport complex subunit B, putative Fe-S cluster"/>
    <property type="match status" value="1"/>
</dbReference>
<feature type="binding site" evidence="12 13">
    <location>
        <position position="51"/>
    </location>
    <ligand>
        <name>[4Fe-4S] cluster</name>
        <dbReference type="ChEBI" id="CHEBI:49883"/>
        <label>1</label>
    </ligand>
</feature>
<feature type="binding site" evidence="12 13">
    <location>
        <position position="112"/>
    </location>
    <ligand>
        <name>[4Fe-4S] cluster</name>
        <dbReference type="ChEBI" id="CHEBI:49883"/>
        <label>2</label>
    </ligand>
</feature>
<dbReference type="PIRSF" id="PIRSF005784">
    <property type="entry name" value="Elect_transpt_RnfB"/>
    <property type="match status" value="1"/>
</dbReference>
<accession>A0A2W4QCL0</accession>
<dbReference type="Pfam" id="PF14697">
    <property type="entry name" value="Fer4_21"/>
    <property type="match status" value="1"/>
</dbReference>
<dbReference type="GO" id="GO:0022900">
    <property type="term" value="P:electron transport chain"/>
    <property type="evidence" value="ECO:0007669"/>
    <property type="project" value="UniProtKB-UniRule"/>
</dbReference>
<feature type="binding site" evidence="12 13">
    <location>
        <position position="115"/>
    </location>
    <ligand>
        <name>[4Fe-4S] cluster</name>
        <dbReference type="ChEBI" id="CHEBI:49883"/>
        <label>2</label>
    </ligand>
</feature>
<feature type="binding site" evidence="12 13">
    <location>
        <position position="118"/>
    </location>
    <ligand>
        <name>[4Fe-4S] cluster</name>
        <dbReference type="ChEBI" id="CHEBI:49883"/>
        <label>2</label>
    </ligand>
</feature>
<keyword evidence="6 12" id="KW-0677">Repeat</keyword>
<keyword evidence="11 12" id="KW-0472">Membrane</keyword>
<dbReference type="PROSITE" id="PS00198">
    <property type="entry name" value="4FE4S_FER_1"/>
    <property type="match status" value="2"/>
</dbReference>
<comment type="similarity">
    <text evidence="12">Belongs to the 4Fe4S bacterial-type ferredoxin family. RnfB subfamily.</text>
</comment>
<feature type="binding site" evidence="12 13">
    <location>
        <position position="142"/>
    </location>
    <ligand>
        <name>[4Fe-4S] cluster</name>
        <dbReference type="ChEBI" id="CHEBI:49883"/>
        <label>3</label>
    </ligand>
</feature>
<name>A0A2W4QCL0_9GAMM</name>
<dbReference type="EC" id="7.-.-.-" evidence="12"/>
<keyword evidence="10 12" id="KW-0411">Iron-sulfur</keyword>
<dbReference type="GO" id="GO:0009055">
    <property type="term" value="F:electron transfer activity"/>
    <property type="evidence" value="ECO:0007669"/>
    <property type="project" value="InterPro"/>
</dbReference>
<feature type="binding site" evidence="12 13">
    <location>
        <position position="48"/>
    </location>
    <ligand>
        <name>[4Fe-4S] cluster</name>
        <dbReference type="ChEBI" id="CHEBI:49883"/>
        <label>1</label>
    </ligand>
</feature>
<evidence type="ECO:0000313" key="17">
    <source>
        <dbReference type="Proteomes" id="UP000249396"/>
    </source>
</evidence>
<dbReference type="Proteomes" id="UP000249396">
    <property type="component" value="Unassembled WGS sequence"/>
</dbReference>
<feature type="binding site" evidence="12 13">
    <location>
        <position position="145"/>
    </location>
    <ligand>
        <name>[4Fe-4S] cluster</name>
        <dbReference type="ChEBI" id="CHEBI:49883"/>
        <label>3</label>
    </ligand>
</feature>
<dbReference type="InterPro" id="IPR017896">
    <property type="entry name" value="4Fe4S_Fe-S-bd"/>
</dbReference>
<evidence type="ECO:0000256" key="1">
    <source>
        <dbReference type="ARBA" id="ARBA00022448"/>
    </source>
</evidence>
<keyword evidence="2 12" id="KW-1003">Cell membrane</keyword>
<keyword evidence="1 12" id="KW-0813">Transport</keyword>
<evidence type="ECO:0000256" key="7">
    <source>
        <dbReference type="ARBA" id="ARBA00022967"/>
    </source>
</evidence>
<evidence type="ECO:0000256" key="8">
    <source>
        <dbReference type="ARBA" id="ARBA00022982"/>
    </source>
</evidence>
<dbReference type="PANTHER" id="PTHR42859">
    <property type="entry name" value="OXIDOREDUCTASE"/>
    <property type="match status" value="1"/>
</dbReference>
<evidence type="ECO:0000313" key="16">
    <source>
        <dbReference type="EMBL" id="PZN70105.1"/>
    </source>
</evidence>
<keyword evidence="7 12" id="KW-1278">Translocase</keyword>
<evidence type="ECO:0000256" key="13">
    <source>
        <dbReference type="PIRSR" id="PIRSR005784-1"/>
    </source>
</evidence>
<evidence type="ECO:0000256" key="11">
    <source>
        <dbReference type="ARBA" id="ARBA00023136"/>
    </source>
</evidence>
<evidence type="ECO:0000256" key="4">
    <source>
        <dbReference type="ARBA" id="ARBA00022519"/>
    </source>
</evidence>
<dbReference type="Gene3D" id="3.30.70.20">
    <property type="match status" value="1"/>
</dbReference>
<dbReference type="GO" id="GO:0005886">
    <property type="term" value="C:plasma membrane"/>
    <property type="evidence" value="ECO:0007669"/>
    <property type="project" value="UniProtKB-SubCell"/>
</dbReference>
<dbReference type="InterPro" id="IPR007202">
    <property type="entry name" value="4Fe-4S_dom"/>
</dbReference>
<feature type="binding site" evidence="12 13">
    <location>
        <position position="152"/>
    </location>
    <ligand>
        <name>[4Fe-4S] cluster</name>
        <dbReference type="ChEBI" id="CHEBI:49883"/>
        <label>2</label>
    </ligand>
</feature>
<dbReference type="Pfam" id="PF04060">
    <property type="entry name" value="FeS"/>
    <property type="match status" value="1"/>
</dbReference>
<evidence type="ECO:0000256" key="6">
    <source>
        <dbReference type="ARBA" id="ARBA00022737"/>
    </source>
</evidence>
<dbReference type="InterPro" id="IPR017900">
    <property type="entry name" value="4Fe4S_Fe_S_CS"/>
</dbReference>
<evidence type="ECO:0000256" key="10">
    <source>
        <dbReference type="ARBA" id="ARBA00023014"/>
    </source>
</evidence>
<feature type="binding site" evidence="12 13">
    <location>
        <position position="122"/>
    </location>
    <ligand>
        <name>[4Fe-4S] cluster</name>
        <dbReference type="ChEBI" id="CHEBI:49883"/>
        <label>3</label>
    </ligand>
</feature>
<keyword evidence="3 12" id="KW-0004">4Fe-4S</keyword>
<feature type="binding site" evidence="12 13">
    <location>
        <position position="148"/>
    </location>
    <ligand>
        <name>[4Fe-4S] cluster</name>
        <dbReference type="ChEBI" id="CHEBI:49883"/>
        <label>3</label>
    </ligand>
</feature>
<comment type="function">
    <text evidence="12">Part of a membrane-bound complex that couples electron transfer with translocation of ions across the membrane.</text>
</comment>
<evidence type="ECO:0000259" key="14">
    <source>
        <dbReference type="PROSITE" id="PS51379"/>
    </source>
</evidence>
<keyword evidence="5 12" id="KW-0479">Metal-binding</keyword>
<dbReference type="NCBIfam" id="TIGR01944">
    <property type="entry name" value="rnfB"/>
    <property type="match status" value="1"/>
</dbReference>
<dbReference type="InterPro" id="IPR010207">
    <property type="entry name" value="Elect_transpt_cplx_RnfB/RsxB"/>
</dbReference>
<protein>
    <recommendedName>
        <fullName evidence="12">Ion-translocating oxidoreductase complex subunit B</fullName>
        <ecNumber evidence="12">7.-.-.-</ecNumber>
    </recommendedName>
    <alternativeName>
        <fullName evidence="12">Rnf electron transport complex subunit B</fullName>
    </alternativeName>
</protein>
<comment type="caution">
    <text evidence="16">The sequence shown here is derived from an EMBL/GenBank/DDBJ whole genome shotgun (WGS) entry which is preliminary data.</text>
</comment>
<dbReference type="AlphaFoldDB" id="A0A2W4QCL0"/>
<dbReference type="HAMAP" id="MF_00463">
    <property type="entry name" value="RsxB_RnfB"/>
    <property type="match status" value="1"/>
</dbReference>
<feature type="domain" description="4Fe-4S" evidence="15">
    <location>
        <begin position="31"/>
        <end position="90"/>
    </location>
</feature>
<evidence type="ECO:0000256" key="3">
    <source>
        <dbReference type="ARBA" id="ARBA00022485"/>
    </source>
</evidence>
<feature type="domain" description="4Fe-4S ferredoxin-type" evidence="14">
    <location>
        <begin position="103"/>
        <end position="132"/>
    </location>
</feature>
<evidence type="ECO:0000256" key="5">
    <source>
        <dbReference type="ARBA" id="ARBA00022723"/>
    </source>
</evidence>